<dbReference type="EMBL" id="CP014163">
    <property type="protein sequence ID" value="AMB99925.1"/>
    <property type="molecule type" value="Genomic_DNA"/>
</dbReference>
<dbReference type="InterPro" id="IPR000914">
    <property type="entry name" value="SBP_5_dom"/>
</dbReference>
<dbReference type="SUPFAM" id="SSF53850">
    <property type="entry name" value="Periplasmic binding protein-like II"/>
    <property type="match status" value="1"/>
</dbReference>
<reference evidence="2" key="2">
    <citation type="submission" date="2016-01" db="EMBL/GenBank/DDBJ databases">
        <title>Six Aerococcus type strain genome sequencing and assembly using PacBio and Illumina Hiseq.</title>
        <authorList>
            <person name="Carkaci D."/>
            <person name="Dargis R."/>
            <person name="Nielsen X.C."/>
            <person name="Skovgaard O."/>
            <person name="Fuursted K."/>
            <person name="Christensen J.J."/>
        </authorList>
    </citation>
    <scope>NUCLEOTIDE SEQUENCE [LARGE SCALE GENOMIC DNA]</scope>
    <source>
        <strain evidence="2">CCUG42038B</strain>
    </source>
</reference>
<gene>
    <name evidence="1" type="ORF">AWM75_08060</name>
</gene>
<dbReference type="InterPro" id="IPR039424">
    <property type="entry name" value="SBP_5"/>
</dbReference>
<dbReference type="AlphaFoldDB" id="A0A120IB36"/>
<dbReference type="GO" id="GO:0015833">
    <property type="term" value="P:peptide transport"/>
    <property type="evidence" value="ECO:0007669"/>
    <property type="project" value="TreeGrafter"/>
</dbReference>
<dbReference type="Gene3D" id="3.40.190.10">
    <property type="entry name" value="Periplasmic binding protein-like II"/>
    <property type="match status" value="1"/>
</dbReference>
<dbReference type="OrthoDB" id="9796817at2"/>
<dbReference type="GO" id="GO:1904680">
    <property type="term" value="F:peptide transmembrane transporter activity"/>
    <property type="evidence" value="ECO:0007669"/>
    <property type="project" value="TreeGrafter"/>
</dbReference>
<reference evidence="1 2" key="1">
    <citation type="journal article" date="2016" name="Genome Announc.">
        <title>Complete Genome Sequences of Aerococcus christensenii CCUG 28831T, Aerococcus sanguinicola CCUG 43001T, Aerococcus urinae CCUG 36881T, Aerococcus urinaeequi CCUG 28094T, Aerococcus urinaehominis CCUG 42038 BT, and Aerococcus viridans CCUG 4311T.</title>
        <authorList>
            <person name="Carkaci D."/>
            <person name="Dargis R."/>
            <person name="Nielsen X.C."/>
            <person name="Skovgaard O."/>
            <person name="Fuursted K."/>
            <person name="Christensen J.J."/>
        </authorList>
    </citation>
    <scope>NUCLEOTIDE SEQUENCE [LARGE SCALE GENOMIC DNA]</scope>
    <source>
        <strain evidence="1 2">CCUG42038B</strain>
    </source>
</reference>
<dbReference type="Proteomes" id="UP000062260">
    <property type="component" value="Chromosome"/>
</dbReference>
<dbReference type="PANTHER" id="PTHR30290">
    <property type="entry name" value="PERIPLASMIC BINDING COMPONENT OF ABC TRANSPORTER"/>
    <property type="match status" value="1"/>
</dbReference>
<accession>A0A120IB36</accession>
<dbReference type="KEGG" id="auh:AWM75_08060"/>
<proteinExistence type="predicted"/>
<keyword evidence="2" id="KW-1185">Reference proteome</keyword>
<organism evidence="1 2">
    <name type="scientific">Aerococcus urinaehominis</name>
    <dbReference type="NCBI Taxonomy" id="128944"/>
    <lineage>
        <taxon>Bacteria</taxon>
        <taxon>Bacillati</taxon>
        <taxon>Bacillota</taxon>
        <taxon>Bacilli</taxon>
        <taxon>Lactobacillales</taxon>
        <taxon>Aerococcaceae</taxon>
        <taxon>Aerococcus</taxon>
    </lineage>
</organism>
<dbReference type="Pfam" id="PF00496">
    <property type="entry name" value="SBP_bac_5"/>
    <property type="match status" value="1"/>
</dbReference>
<name>A0A120IB36_9LACT</name>
<dbReference type="STRING" id="128944.AWM75_08060"/>
<dbReference type="PROSITE" id="PS51257">
    <property type="entry name" value="PROKAR_LIPOPROTEIN"/>
    <property type="match status" value="1"/>
</dbReference>
<sequence>MRKRNKLYFVGLASILSLSLVACQSNISSESVADESLVYVDRDINSTLDPDKPLTDSYLKRAGAAEALFWVNSKGEVENQLADKAEQIDDTHWKIHLNPKAKYWSGEPVTADKVIASYERSKAVNPSVESLLRGLTLTADSEKEISVVSDIPGLDVPLNLSKITILNPDKSFESVDQVDLTGPYKIEKFTPKQSLELVRNDQYYGDLAKIEHVTMQEVSD</sequence>
<protein>
    <submittedName>
        <fullName evidence="1">Uncharacterized protein</fullName>
    </submittedName>
</protein>
<dbReference type="PANTHER" id="PTHR30290:SF81">
    <property type="entry name" value="OLIGOPEPTIDE-BINDING PROTEIN OPPA"/>
    <property type="match status" value="1"/>
</dbReference>
<evidence type="ECO:0000313" key="1">
    <source>
        <dbReference type="EMBL" id="AMB99925.1"/>
    </source>
</evidence>
<evidence type="ECO:0000313" key="2">
    <source>
        <dbReference type="Proteomes" id="UP000062260"/>
    </source>
</evidence>